<gene>
    <name evidence="5" type="primary">rpsB</name>
    <name evidence="7" type="ORF">SAMN02745249_00422</name>
</gene>
<evidence type="ECO:0000313" key="7">
    <source>
        <dbReference type="EMBL" id="SHE43322.1"/>
    </source>
</evidence>
<dbReference type="PRINTS" id="PR00395">
    <property type="entry name" value="RIBOSOMALS2"/>
</dbReference>
<dbReference type="Proteomes" id="UP000184128">
    <property type="component" value="Unassembled WGS sequence"/>
</dbReference>
<dbReference type="OrthoDB" id="9808036at2"/>
<protein>
    <recommendedName>
        <fullName evidence="4 5">Small ribosomal subunit protein uS2</fullName>
    </recommendedName>
</protein>
<evidence type="ECO:0000256" key="1">
    <source>
        <dbReference type="ARBA" id="ARBA00006242"/>
    </source>
</evidence>
<dbReference type="RefSeq" id="WP_073295580.1">
    <property type="nucleotide sequence ID" value="NZ_FQUF01000005.1"/>
</dbReference>
<keyword evidence="8" id="KW-1185">Reference proteome</keyword>
<evidence type="ECO:0000256" key="3">
    <source>
        <dbReference type="ARBA" id="ARBA00023274"/>
    </source>
</evidence>
<organism evidence="7 8">
    <name type="scientific">Atopostipes suicloacalis DSM 15692</name>
    <dbReference type="NCBI Taxonomy" id="1121025"/>
    <lineage>
        <taxon>Bacteria</taxon>
        <taxon>Bacillati</taxon>
        <taxon>Bacillota</taxon>
        <taxon>Bacilli</taxon>
        <taxon>Lactobacillales</taxon>
        <taxon>Carnobacteriaceae</taxon>
        <taxon>Atopostipes</taxon>
    </lineage>
</organism>
<dbReference type="EMBL" id="FQUF01000005">
    <property type="protein sequence ID" value="SHE43322.1"/>
    <property type="molecule type" value="Genomic_DNA"/>
</dbReference>
<dbReference type="PROSITE" id="PS00962">
    <property type="entry name" value="RIBOSOMAL_S2_1"/>
    <property type="match status" value="1"/>
</dbReference>
<keyword evidence="2 5" id="KW-0689">Ribosomal protein</keyword>
<keyword evidence="3 5" id="KW-0687">Ribonucleoprotein</keyword>
<dbReference type="PANTHER" id="PTHR12534:SF0">
    <property type="entry name" value="SMALL RIBOSOMAL SUBUNIT PROTEIN US2M"/>
    <property type="match status" value="1"/>
</dbReference>
<name>A0A1M4TFP1_9LACT</name>
<dbReference type="FunFam" id="1.10.287.610:FF:000001">
    <property type="entry name" value="30S ribosomal protein S2"/>
    <property type="match status" value="1"/>
</dbReference>
<dbReference type="PANTHER" id="PTHR12534">
    <property type="entry name" value="30S RIBOSOMAL PROTEIN S2 PROKARYOTIC AND ORGANELLAR"/>
    <property type="match status" value="1"/>
</dbReference>
<dbReference type="STRING" id="1121025.SAMN02745249_00422"/>
<evidence type="ECO:0000256" key="5">
    <source>
        <dbReference type="HAMAP-Rule" id="MF_00291"/>
    </source>
</evidence>
<dbReference type="SUPFAM" id="SSF52313">
    <property type="entry name" value="Ribosomal protein S2"/>
    <property type="match status" value="1"/>
</dbReference>
<evidence type="ECO:0000256" key="6">
    <source>
        <dbReference type="RuleBase" id="RU003631"/>
    </source>
</evidence>
<dbReference type="InterPro" id="IPR023591">
    <property type="entry name" value="Ribosomal_uS2_flav_dom_sf"/>
</dbReference>
<dbReference type="Pfam" id="PF00318">
    <property type="entry name" value="Ribosomal_S2"/>
    <property type="match status" value="1"/>
</dbReference>
<accession>A0A1M4TFP1</accession>
<dbReference type="PROSITE" id="PS00963">
    <property type="entry name" value="RIBOSOMAL_S2_2"/>
    <property type="match status" value="1"/>
</dbReference>
<dbReference type="HAMAP" id="MF_00291_B">
    <property type="entry name" value="Ribosomal_uS2_B"/>
    <property type="match status" value="1"/>
</dbReference>
<proteinExistence type="inferred from homology"/>
<reference evidence="7 8" key="1">
    <citation type="submission" date="2016-11" db="EMBL/GenBank/DDBJ databases">
        <authorList>
            <person name="Jaros S."/>
            <person name="Januszkiewicz K."/>
            <person name="Wedrychowicz H."/>
        </authorList>
    </citation>
    <scope>NUCLEOTIDE SEQUENCE [LARGE SCALE GENOMIC DNA]</scope>
    <source>
        <strain evidence="7 8">DSM 15692</strain>
    </source>
</reference>
<comment type="similarity">
    <text evidence="1 5 6">Belongs to the universal ribosomal protein uS2 family.</text>
</comment>
<dbReference type="AlphaFoldDB" id="A0A1M4TFP1"/>
<dbReference type="GO" id="GO:0022627">
    <property type="term" value="C:cytosolic small ribosomal subunit"/>
    <property type="evidence" value="ECO:0007669"/>
    <property type="project" value="TreeGrafter"/>
</dbReference>
<dbReference type="CDD" id="cd01425">
    <property type="entry name" value="RPS2"/>
    <property type="match status" value="1"/>
</dbReference>
<dbReference type="Gene3D" id="3.40.50.10490">
    <property type="entry name" value="Glucose-6-phosphate isomerase like protein, domain 1"/>
    <property type="match status" value="1"/>
</dbReference>
<sequence>MAVVTMKQLLETGVHFGHQTRRWDPKMKPYIFTERNGIYIIDLQQTVRAIEEAYKLVREIGENGGDILFVGTKKQAEESIKEEAERAGVHYINHRWLGGTMTNWDTISKRIDYLKELEAMEEDGTFDVLPKNEVSLLIKERDKLQRTLGGIKDLSGTPDALFVVDPRKEYIAVNEANKLGIPVIAMVDTNTDPDNIDYVIPANDDAIRAIKLITSVMADAYIEGNQGESQTAADEEKSASIEEMVEAVEGDNE</sequence>
<dbReference type="InterPro" id="IPR001865">
    <property type="entry name" value="Ribosomal_uS2"/>
</dbReference>
<dbReference type="NCBIfam" id="TIGR01011">
    <property type="entry name" value="rpsB_bact"/>
    <property type="match status" value="1"/>
</dbReference>
<evidence type="ECO:0000256" key="2">
    <source>
        <dbReference type="ARBA" id="ARBA00022980"/>
    </source>
</evidence>
<evidence type="ECO:0000313" key="8">
    <source>
        <dbReference type="Proteomes" id="UP000184128"/>
    </source>
</evidence>
<dbReference type="InterPro" id="IPR018130">
    <property type="entry name" value="Ribosomal_uS2_CS"/>
</dbReference>
<dbReference type="GO" id="GO:0003735">
    <property type="term" value="F:structural constituent of ribosome"/>
    <property type="evidence" value="ECO:0007669"/>
    <property type="project" value="InterPro"/>
</dbReference>
<dbReference type="Gene3D" id="1.10.287.610">
    <property type="entry name" value="Helix hairpin bin"/>
    <property type="match status" value="1"/>
</dbReference>
<evidence type="ECO:0000256" key="4">
    <source>
        <dbReference type="ARBA" id="ARBA00035256"/>
    </source>
</evidence>
<dbReference type="InterPro" id="IPR005706">
    <property type="entry name" value="Ribosomal_uS2_bac/mit/plastid"/>
</dbReference>
<dbReference type="GO" id="GO:0006412">
    <property type="term" value="P:translation"/>
    <property type="evidence" value="ECO:0007669"/>
    <property type="project" value="UniProtKB-UniRule"/>
</dbReference>